<dbReference type="EMBL" id="LOCK01000050">
    <property type="protein sequence ID" value="KTE90007.1"/>
    <property type="molecule type" value="Genomic_DNA"/>
</dbReference>
<evidence type="ECO:0000256" key="1">
    <source>
        <dbReference type="ARBA" id="ARBA00001917"/>
    </source>
</evidence>
<evidence type="ECO:0000259" key="11">
    <source>
        <dbReference type="SMART" id="SM00900"/>
    </source>
</evidence>
<evidence type="ECO:0000256" key="8">
    <source>
        <dbReference type="ARBA" id="ARBA00023002"/>
    </source>
</evidence>
<dbReference type="PANTHER" id="PTHR43400">
    <property type="entry name" value="FUMARATE REDUCTASE"/>
    <property type="match status" value="1"/>
</dbReference>
<dbReference type="GO" id="GO:0016020">
    <property type="term" value="C:membrane"/>
    <property type="evidence" value="ECO:0007669"/>
    <property type="project" value="InterPro"/>
</dbReference>
<dbReference type="InterPro" id="IPR007329">
    <property type="entry name" value="FMN-bd"/>
</dbReference>
<keyword evidence="10" id="KW-0732">Signal</keyword>
<feature type="domain" description="FMN-binding" evidence="11">
    <location>
        <begin position="51"/>
        <end position="125"/>
    </location>
</feature>
<dbReference type="InterPro" id="IPR036188">
    <property type="entry name" value="FAD/NAD-bd_sf"/>
</dbReference>
<dbReference type="PRINTS" id="PR00368">
    <property type="entry name" value="FADPNR"/>
</dbReference>
<comment type="cofactor">
    <cofactor evidence="2">
        <name>FAD</name>
        <dbReference type="ChEBI" id="CHEBI:57692"/>
    </cofactor>
</comment>
<dbReference type="Gene3D" id="3.90.700.10">
    <property type="entry name" value="Succinate dehydrogenase/fumarate reductase flavoprotein, catalytic domain"/>
    <property type="match status" value="1"/>
</dbReference>
<dbReference type="Gene3D" id="3.90.1010.20">
    <property type="match status" value="1"/>
</dbReference>
<dbReference type="OrthoDB" id="9806724at2"/>
<organism evidence="12 13">
    <name type="scientific">Desulfitobacterium hafniense</name>
    <name type="common">Desulfitobacterium frappieri</name>
    <dbReference type="NCBI Taxonomy" id="49338"/>
    <lineage>
        <taxon>Bacteria</taxon>
        <taxon>Bacillati</taxon>
        <taxon>Bacillota</taxon>
        <taxon>Clostridia</taxon>
        <taxon>Eubacteriales</taxon>
        <taxon>Desulfitobacteriaceae</taxon>
        <taxon>Desulfitobacterium</taxon>
    </lineage>
</organism>
<keyword evidence="7" id="KW-0274">FAD</keyword>
<evidence type="ECO:0000256" key="2">
    <source>
        <dbReference type="ARBA" id="ARBA00001974"/>
    </source>
</evidence>
<dbReference type="RefSeq" id="WP_058491694.1">
    <property type="nucleotide sequence ID" value="NZ_LOCK01000050.1"/>
</dbReference>
<protein>
    <recommendedName>
        <fullName evidence="5">Urocanate reductase</fullName>
        <ecNumber evidence="4">1.3.99.33</ecNumber>
    </recommendedName>
</protein>
<proteinExistence type="inferred from homology"/>
<comment type="catalytic activity">
    <reaction evidence="9">
        <text>dihydrourocanate + A = urocanate + AH2</text>
        <dbReference type="Rhea" id="RHEA:36059"/>
        <dbReference type="ChEBI" id="CHEBI:13193"/>
        <dbReference type="ChEBI" id="CHEBI:17499"/>
        <dbReference type="ChEBI" id="CHEBI:27247"/>
        <dbReference type="ChEBI" id="CHEBI:72991"/>
        <dbReference type="EC" id="1.3.99.33"/>
    </reaction>
</comment>
<sequence length="577" mass="59518">MKKKKVISILAVLLCLTLGLSGCTAAPDGAKSSAQEKGGIVPGDYLGVGNGRNGPIVVKVTLGADSIDAIKVVSEKETYNTGSVPIKQYPDLIVQNQTLDLDMVSGATISSAAFLNAVRNAITQAGGDPAKFAGKVAADVPHEDTTADVVVVGAGGAGMTAAISAANEGKKVILLEKLGIVGGTSNYSIESFGAIGDKTHVALGSDVTPEEQAATLAKQNPKGTAEAFGVLTGNNGAAADWLRSIGAQLTVAGGQISSTSSREVGEFGNTIVSALKAECEKAGVDVRVNSKATELVMKDGVVDGVKVSTKQGDYTISAKAVVIASGGFGANKEMVAEYAPTLKDYKSSCSPGGTGDGHLMAQTAGADLKNMDYIRVNFTYTTAENGYFYYMGSLFNTGAIFVNKDGQRFVNDQGGYGVGPQVVAQGGSGWAIFDNSLVAGVKDVREYEKLGLFVSADSIEELADKIGVNKENLVKTINNYKGYVAAGKDEEFGRAMLNMTFDEAPYYASLMTCRVQGTFGGIDTDVNTQVLKADGTPIPGLFAAGECANDGTWGANPAAVNLVFGRIAGQNAAAYVK</sequence>
<dbReference type="AlphaFoldDB" id="A0A0W1JDY6"/>
<dbReference type="SUPFAM" id="SSF51905">
    <property type="entry name" value="FAD/NAD(P)-binding domain"/>
    <property type="match status" value="1"/>
</dbReference>
<dbReference type="GO" id="GO:0010181">
    <property type="term" value="F:FMN binding"/>
    <property type="evidence" value="ECO:0007669"/>
    <property type="project" value="InterPro"/>
</dbReference>
<gene>
    <name evidence="12" type="ORF">AT727_08755</name>
</gene>
<dbReference type="SMART" id="SM00900">
    <property type="entry name" value="FMN_bind"/>
    <property type="match status" value="1"/>
</dbReference>
<feature type="chain" id="PRO_5006924029" description="Urocanate reductase" evidence="10">
    <location>
        <begin position="26"/>
        <end position="577"/>
    </location>
</feature>
<evidence type="ECO:0000256" key="9">
    <source>
        <dbReference type="ARBA" id="ARBA00049922"/>
    </source>
</evidence>
<name>A0A0W1JDY6_DESHA</name>
<accession>A0A0W1JDY6</accession>
<evidence type="ECO:0000256" key="7">
    <source>
        <dbReference type="ARBA" id="ARBA00022827"/>
    </source>
</evidence>
<feature type="signal peptide" evidence="10">
    <location>
        <begin position="1"/>
        <end position="25"/>
    </location>
</feature>
<dbReference type="PROSITE" id="PS51257">
    <property type="entry name" value="PROKAR_LIPOPROTEIN"/>
    <property type="match status" value="1"/>
</dbReference>
<comment type="caution">
    <text evidence="12">The sequence shown here is derived from an EMBL/GenBank/DDBJ whole genome shotgun (WGS) entry which is preliminary data.</text>
</comment>
<evidence type="ECO:0000256" key="6">
    <source>
        <dbReference type="ARBA" id="ARBA00022630"/>
    </source>
</evidence>
<evidence type="ECO:0000256" key="5">
    <source>
        <dbReference type="ARBA" id="ARBA00015872"/>
    </source>
</evidence>
<keyword evidence="8" id="KW-0560">Oxidoreductase</keyword>
<dbReference type="Gene3D" id="3.50.50.60">
    <property type="entry name" value="FAD/NAD(P)-binding domain"/>
    <property type="match status" value="1"/>
</dbReference>
<comment type="similarity">
    <text evidence="3">Belongs to the FAD-dependent oxidoreductase 2 family. FRD/SDH subfamily.</text>
</comment>
<evidence type="ECO:0000256" key="3">
    <source>
        <dbReference type="ARBA" id="ARBA00008040"/>
    </source>
</evidence>
<evidence type="ECO:0000313" key="12">
    <source>
        <dbReference type="EMBL" id="KTE90007.1"/>
    </source>
</evidence>
<dbReference type="GO" id="GO:0033765">
    <property type="term" value="F:steroid dehydrogenase activity, acting on the CH-CH group of donors"/>
    <property type="evidence" value="ECO:0007669"/>
    <property type="project" value="UniProtKB-ARBA"/>
</dbReference>
<dbReference type="InterPro" id="IPR050315">
    <property type="entry name" value="FAD-oxidoreductase_2"/>
</dbReference>
<evidence type="ECO:0000313" key="13">
    <source>
        <dbReference type="Proteomes" id="UP000054623"/>
    </source>
</evidence>
<dbReference type="InterPro" id="IPR027477">
    <property type="entry name" value="Succ_DH/fumarate_Rdtase_cat_sf"/>
</dbReference>
<dbReference type="Pfam" id="PF04205">
    <property type="entry name" value="FMN_bind"/>
    <property type="match status" value="1"/>
</dbReference>
<dbReference type="Pfam" id="PF00890">
    <property type="entry name" value="FAD_binding_2"/>
    <property type="match status" value="1"/>
</dbReference>
<comment type="cofactor">
    <cofactor evidence="1">
        <name>FMN</name>
        <dbReference type="ChEBI" id="CHEBI:58210"/>
    </cofactor>
</comment>
<dbReference type="InterPro" id="IPR003953">
    <property type="entry name" value="FAD-dep_OxRdtase_2_FAD-bd"/>
</dbReference>
<dbReference type="Proteomes" id="UP000054623">
    <property type="component" value="Unassembled WGS sequence"/>
</dbReference>
<evidence type="ECO:0000256" key="10">
    <source>
        <dbReference type="SAM" id="SignalP"/>
    </source>
</evidence>
<dbReference type="EC" id="1.3.99.33" evidence="4"/>
<keyword evidence="6" id="KW-0285">Flavoprotein</keyword>
<dbReference type="PANTHER" id="PTHR43400:SF7">
    <property type="entry name" value="FAD-DEPENDENT OXIDOREDUCTASE 2 FAD BINDING DOMAIN-CONTAINING PROTEIN"/>
    <property type="match status" value="1"/>
</dbReference>
<evidence type="ECO:0000256" key="4">
    <source>
        <dbReference type="ARBA" id="ARBA00013137"/>
    </source>
</evidence>
<dbReference type="SUPFAM" id="SSF56425">
    <property type="entry name" value="Succinate dehydrogenase/fumarate reductase flavoprotein, catalytic domain"/>
    <property type="match status" value="1"/>
</dbReference>
<reference evidence="12 13" key="1">
    <citation type="submission" date="2015-12" db="EMBL/GenBank/DDBJ databases">
        <title>Draft Genome Sequence of Desulfitobacterium hafniense Strain DH, a Sulfate-reducing Bacterium Isolated from Paddy Soils.</title>
        <authorList>
            <person name="Bao P."/>
            <person name="Zhang X."/>
            <person name="Li G."/>
        </authorList>
    </citation>
    <scope>NUCLEOTIDE SEQUENCE [LARGE SCALE GENOMIC DNA]</scope>
    <source>
        <strain evidence="12 13">DH</strain>
    </source>
</reference>